<gene>
    <name evidence="1" type="primary">dut</name>
</gene>
<dbReference type="InterPro" id="IPR014871">
    <property type="entry name" value="dUTPase/dCTP_pyrophosphatase"/>
</dbReference>
<evidence type="ECO:0000313" key="1">
    <source>
        <dbReference type="EMBL" id="ATN86960.1"/>
    </source>
</evidence>
<reference evidence="2" key="1">
    <citation type="submission" date="2017-07" db="EMBL/GenBank/DDBJ databases">
        <title>Characterization of PVL bacteriophage from Western Australian community Staphylococcus aureus.</title>
        <authorList>
            <person name="O'Brien F.G."/>
            <person name="Howden B.P."/>
            <person name="Baines S.L."/>
            <person name="Coombs G.W."/>
        </authorList>
    </citation>
    <scope>NUCLEOTIDE SEQUENCE [LARGE SCALE GENOMIC DNA]</scope>
</reference>
<organism evidence="1 2">
    <name type="scientific">Staphylococcus phage phiSa2wa_st1</name>
    <dbReference type="NCBI Taxonomy" id="2029064"/>
    <lineage>
        <taxon>Viruses</taxon>
        <taxon>Duplodnaviria</taxon>
        <taxon>Heunggongvirae</taxon>
        <taxon>Uroviricota</taxon>
        <taxon>Caudoviricetes</taxon>
        <taxon>Triavirus</taxon>
        <taxon>Triavirus st1</taxon>
    </lineage>
</organism>
<dbReference type="RefSeq" id="YP_010083587.1">
    <property type="nucleotide sequence ID" value="NC_055045.1"/>
</dbReference>
<accession>A0A2D1G5C5</accession>
<evidence type="ECO:0000313" key="2">
    <source>
        <dbReference type="Proteomes" id="UP000230606"/>
    </source>
</evidence>
<dbReference type="EMBL" id="MF580410">
    <property type="protein sequence ID" value="ATN86960.1"/>
    <property type="molecule type" value="Genomic_DNA"/>
</dbReference>
<dbReference type="InterPro" id="IPR016995">
    <property type="entry name" value="Dimeric_Dut-like"/>
</dbReference>
<dbReference type="Pfam" id="PF08761">
    <property type="entry name" value="dUTPase_2"/>
    <property type="match status" value="1"/>
</dbReference>
<dbReference type="PIRSF" id="PIRSF032436">
    <property type="entry name" value="UCP032436"/>
    <property type="match status" value="1"/>
</dbReference>
<dbReference type="GO" id="GO:0016787">
    <property type="term" value="F:hydrolase activity"/>
    <property type="evidence" value="ECO:0007669"/>
    <property type="project" value="UniProtKB-KW"/>
</dbReference>
<sequence>MSINMRRSRKMTNTLTIDQLQELLQIQKEFDDRIPTRNLNDTVASMIIEFVEWINTLEFFKNWKKQPGKPLDTQLDEIADYLAFSLQLTLTIVDEEDLEETTEVMVDLIENEVTLPKLHSVYFVHVMHTLTEQFVKGIDNSIVQVLIMPFLYANTYYSIDQLIDAYKKKMKRNHERQDGTADAGKGYV</sequence>
<dbReference type="Gene3D" id="1.10.4010.10">
    <property type="entry name" value="Type II deoxyuridine triphosphatase"/>
    <property type="match status" value="1"/>
</dbReference>
<name>A0A2D1G5C5_9CAUD</name>
<keyword evidence="2" id="KW-1185">Reference proteome</keyword>
<keyword evidence="1" id="KW-0378">Hydrolase</keyword>
<dbReference type="Proteomes" id="UP000230606">
    <property type="component" value="Segment"/>
</dbReference>
<proteinExistence type="predicted"/>
<dbReference type="KEGG" id="vg:65072619"/>
<dbReference type="GeneID" id="65072619"/>
<protein>
    <submittedName>
        <fullName evidence="1">2-deoxyuridine 5-triphosphate nucleotidohydrolase</fullName>
    </submittedName>
</protein>
<dbReference type="CDD" id="cd11527">
    <property type="entry name" value="NTP-PPase_dUTPase"/>
    <property type="match status" value="1"/>
</dbReference>
<dbReference type="SUPFAM" id="SSF101386">
    <property type="entry name" value="all-alpha NTP pyrophosphatases"/>
    <property type="match status" value="1"/>
</dbReference>